<keyword evidence="2" id="KW-0805">Transcription regulation</keyword>
<dbReference type="InterPro" id="IPR058245">
    <property type="entry name" value="NreC/VraR/RcsB-like_REC"/>
</dbReference>
<gene>
    <name evidence="8" type="ORF">HDA37_003168</name>
</gene>
<feature type="modified residue" description="4-aspartylphosphate" evidence="5">
    <location>
        <position position="54"/>
    </location>
</feature>
<evidence type="ECO:0000256" key="3">
    <source>
        <dbReference type="ARBA" id="ARBA00023125"/>
    </source>
</evidence>
<dbReference type="PROSITE" id="PS50043">
    <property type="entry name" value="HTH_LUXR_2"/>
    <property type="match status" value="1"/>
</dbReference>
<dbReference type="RefSeq" id="WP_073576097.1">
    <property type="nucleotide sequence ID" value="NZ_BAAAJZ010000003.1"/>
</dbReference>
<evidence type="ECO:0000256" key="1">
    <source>
        <dbReference type="ARBA" id="ARBA00022553"/>
    </source>
</evidence>
<evidence type="ECO:0000256" key="2">
    <source>
        <dbReference type="ARBA" id="ARBA00023015"/>
    </source>
</evidence>
<dbReference type="SMART" id="SM00421">
    <property type="entry name" value="HTH_LUXR"/>
    <property type="match status" value="1"/>
</dbReference>
<dbReference type="SUPFAM" id="SSF52172">
    <property type="entry name" value="CheY-like"/>
    <property type="match status" value="1"/>
</dbReference>
<name>A0A852W1K4_PSEA5</name>
<dbReference type="Gene3D" id="3.40.50.2300">
    <property type="match status" value="1"/>
</dbReference>
<evidence type="ECO:0000256" key="4">
    <source>
        <dbReference type="ARBA" id="ARBA00023163"/>
    </source>
</evidence>
<sequence length="219" mass="23321">MIRVVLADDQAVVRAGFRMFLELAGDVEVVGEASSGPEAVALVRAHRPDVVCMDVRMPGGNGLVATREITGLDDPVPAVLVVTTFDLDDYVFGALEAGASGFVLKDTHPDDLVDAVRRLARGDGLIDQTVTRRVIAEFARRRPAPDAAPDGGVAPLTPRETEIVRMLARGLSNAEIADELVVETSTVKSHLGRAMAKIGTRDRLQTVVWAYRTGVAAPG</sequence>
<dbReference type="PRINTS" id="PR00038">
    <property type="entry name" value="HTHLUXR"/>
</dbReference>
<dbReference type="CDD" id="cd17535">
    <property type="entry name" value="REC_NarL-like"/>
    <property type="match status" value="1"/>
</dbReference>
<dbReference type="InterPro" id="IPR016032">
    <property type="entry name" value="Sig_transdc_resp-reg_C-effctor"/>
</dbReference>
<evidence type="ECO:0000313" key="9">
    <source>
        <dbReference type="Proteomes" id="UP000549695"/>
    </source>
</evidence>
<dbReference type="Pfam" id="PF00196">
    <property type="entry name" value="GerE"/>
    <property type="match status" value="1"/>
</dbReference>
<dbReference type="Pfam" id="PF00072">
    <property type="entry name" value="Response_reg"/>
    <property type="match status" value="1"/>
</dbReference>
<dbReference type="EMBL" id="JACCCZ010000001">
    <property type="protein sequence ID" value="NYG02883.1"/>
    <property type="molecule type" value="Genomic_DNA"/>
</dbReference>
<feature type="domain" description="HTH luxR-type" evidence="6">
    <location>
        <begin position="149"/>
        <end position="214"/>
    </location>
</feature>
<keyword evidence="1 5" id="KW-0597">Phosphoprotein</keyword>
<dbReference type="PANTHER" id="PTHR43214">
    <property type="entry name" value="TWO-COMPONENT RESPONSE REGULATOR"/>
    <property type="match status" value="1"/>
</dbReference>
<dbReference type="GO" id="GO:0003677">
    <property type="term" value="F:DNA binding"/>
    <property type="evidence" value="ECO:0007669"/>
    <property type="project" value="UniProtKB-KW"/>
</dbReference>
<dbReference type="GeneID" id="98052902"/>
<evidence type="ECO:0000259" key="7">
    <source>
        <dbReference type="PROSITE" id="PS50110"/>
    </source>
</evidence>
<dbReference type="InterPro" id="IPR039420">
    <property type="entry name" value="WalR-like"/>
</dbReference>
<dbReference type="InterPro" id="IPR001789">
    <property type="entry name" value="Sig_transdc_resp-reg_receiver"/>
</dbReference>
<dbReference type="GO" id="GO:0006355">
    <property type="term" value="P:regulation of DNA-templated transcription"/>
    <property type="evidence" value="ECO:0007669"/>
    <property type="project" value="InterPro"/>
</dbReference>
<reference evidence="8 9" key="1">
    <citation type="submission" date="2020-07" db="EMBL/GenBank/DDBJ databases">
        <title>Sequencing the genomes of 1000 actinobacteria strains.</title>
        <authorList>
            <person name="Klenk H.-P."/>
        </authorList>
    </citation>
    <scope>NUCLEOTIDE SEQUENCE [LARGE SCALE GENOMIC DNA]</scope>
    <source>
        <strain evidence="8 9">DSM 44749</strain>
    </source>
</reference>
<evidence type="ECO:0000256" key="5">
    <source>
        <dbReference type="PROSITE-ProRule" id="PRU00169"/>
    </source>
</evidence>
<accession>A0A852W1K4</accession>
<comment type="caution">
    <text evidence="8">The sequence shown here is derived from an EMBL/GenBank/DDBJ whole genome shotgun (WGS) entry which is preliminary data.</text>
</comment>
<dbReference type="InterPro" id="IPR011006">
    <property type="entry name" value="CheY-like_superfamily"/>
</dbReference>
<dbReference type="PANTHER" id="PTHR43214:SF24">
    <property type="entry name" value="TRANSCRIPTIONAL REGULATORY PROTEIN NARL-RELATED"/>
    <property type="match status" value="1"/>
</dbReference>
<keyword evidence="3 8" id="KW-0238">DNA-binding</keyword>
<dbReference type="PROSITE" id="PS50110">
    <property type="entry name" value="RESPONSE_REGULATORY"/>
    <property type="match status" value="1"/>
</dbReference>
<protein>
    <submittedName>
        <fullName evidence="8">DNA-binding NarL/FixJ family response regulator</fullName>
    </submittedName>
</protein>
<dbReference type="PROSITE" id="PS00622">
    <property type="entry name" value="HTH_LUXR_1"/>
    <property type="match status" value="1"/>
</dbReference>
<dbReference type="InterPro" id="IPR000792">
    <property type="entry name" value="Tscrpt_reg_LuxR_C"/>
</dbReference>
<dbReference type="SUPFAM" id="SSF46894">
    <property type="entry name" value="C-terminal effector domain of the bipartite response regulators"/>
    <property type="match status" value="1"/>
</dbReference>
<dbReference type="AlphaFoldDB" id="A0A852W1K4"/>
<dbReference type="SMART" id="SM00448">
    <property type="entry name" value="REC"/>
    <property type="match status" value="1"/>
</dbReference>
<organism evidence="8 9">
    <name type="scientific">Pseudonocardia alni</name>
    <name type="common">Amycolata alni</name>
    <dbReference type="NCBI Taxonomy" id="33907"/>
    <lineage>
        <taxon>Bacteria</taxon>
        <taxon>Bacillati</taxon>
        <taxon>Actinomycetota</taxon>
        <taxon>Actinomycetes</taxon>
        <taxon>Pseudonocardiales</taxon>
        <taxon>Pseudonocardiaceae</taxon>
        <taxon>Pseudonocardia</taxon>
    </lineage>
</organism>
<proteinExistence type="predicted"/>
<dbReference type="CDD" id="cd06170">
    <property type="entry name" value="LuxR_C_like"/>
    <property type="match status" value="1"/>
</dbReference>
<keyword evidence="4" id="KW-0804">Transcription</keyword>
<evidence type="ECO:0000313" key="8">
    <source>
        <dbReference type="EMBL" id="NYG02883.1"/>
    </source>
</evidence>
<dbReference type="GO" id="GO:0000160">
    <property type="term" value="P:phosphorelay signal transduction system"/>
    <property type="evidence" value="ECO:0007669"/>
    <property type="project" value="InterPro"/>
</dbReference>
<evidence type="ECO:0000259" key="6">
    <source>
        <dbReference type="PROSITE" id="PS50043"/>
    </source>
</evidence>
<dbReference type="Proteomes" id="UP000549695">
    <property type="component" value="Unassembled WGS sequence"/>
</dbReference>
<keyword evidence="9" id="KW-1185">Reference proteome</keyword>
<feature type="domain" description="Response regulatory" evidence="7">
    <location>
        <begin position="3"/>
        <end position="120"/>
    </location>
</feature>